<evidence type="ECO:0000313" key="2">
    <source>
        <dbReference type="Proteomes" id="UP000683291"/>
    </source>
</evidence>
<evidence type="ECO:0000313" key="1">
    <source>
        <dbReference type="EMBL" id="QUJ76966.1"/>
    </source>
</evidence>
<proteinExistence type="predicted"/>
<organism evidence="1 2">
    <name type="scientific">Sulfitobacter albidus</name>
    <dbReference type="NCBI Taxonomy" id="2829501"/>
    <lineage>
        <taxon>Bacteria</taxon>
        <taxon>Pseudomonadati</taxon>
        <taxon>Pseudomonadota</taxon>
        <taxon>Alphaproteobacteria</taxon>
        <taxon>Rhodobacterales</taxon>
        <taxon>Roseobacteraceae</taxon>
        <taxon>Sulfitobacter</taxon>
    </lineage>
</organism>
<dbReference type="EMBL" id="CP073581">
    <property type="protein sequence ID" value="QUJ76966.1"/>
    <property type="molecule type" value="Genomic_DNA"/>
</dbReference>
<keyword evidence="2" id="KW-1185">Reference proteome</keyword>
<gene>
    <name evidence="1" type="ORF">KDD17_02635</name>
</gene>
<reference evidence="1" key="1">
    <citation type="submission" date="2021-04" db="EMBL/GenBank/DDBJ databases">
        <title>Complete genome sequence for Sulfitobacter sp. strain JK7-1.</title>
        <authorList>
            <person name="Park S.-J."/>
        </authorList>
    </citation>
    <scope>NUCLEOTIDE SEQUENCE</scope>
    <source>
        <strain evidence="1">JK7-1</strain>
    </source>
</reference>
<dbReference type="KEGG" id="sual:KDD17_02635"/>
<protein>
    <submittedName>
        <fullName evidence="1">Uncharacterized protein</fullName>
    </submittedName>
</protein>
<name>A0A975JEE3_9RHOB</name>
<dbReference type="Proteomes" id="UP000683291">
    <property type="component" value="Chromosome 1"/>
</dbReference>
<dbReference type="RefSeq" id="WP_212705162.1">
    <property type="nucleotide sequence ID" value="NZ_CP073581.1"/>
</dbReference>
<accession>A0A975JEE3</accession>
<dbReference type="AlphaFoldDB" id="A0A975JEE3"/>
<sequence>MSDDIVTLRSNPFNEVLRDAAQISGVIVAGVLRHGTAPVNGDTVTLTANLPPEWSGSRICARVLSADGRYEATNEYDLSQEWSGGVTGLPFPTRHGAALADLPPQGLAIQISAGDCMSQLSDTTVALWNPDGEIGEAQILINSFRADEVFMYLDTYPDAIRCNALEAGGMAAFDHACILPDDVSGSVEVTLYRVSGGKPATPSVLKLWIGLDS</sequence>